<dbReference type="PROSITE" id="PS50853">
    <property type="entry name" value="FN3"/>
    <property type="match status" value="2"/>
</dbReference>
<comment type="caution">
    <text evidence="2">The sequence shown here is derived from an EMBL/GenBank/DDBJ whole genome shotgun (WGS) entry which is preliminary data.</text>
</comment>
<dbReference type="SUPFAM" id="SSF49265">
    <property type="entry name" value="Fibronectin type III"/>
    <property type="match status" value="3"/>
</dbReference>
<name>A0A926HRN1_9FIRM</name>
<dbReference type="CDD" id="cd00063">
    <property type="entry name" value="FN3"/>
    <property type="match status" value="2"/>
</dbReference>
<evidence type="ECO:0000313" key="3">
    <source>
        <dbReference type="Proteomes" id="UP000651482"/>
    </source>
</evidence>
<keyword evidence="3" id="KW-1185">Reference proteome</keyword>
<evidence type="ECO:0000259" key="1">
    <source>
        <dbReference type="PROSITE" id="PS50853"/>
    </source>
</evidence>
<evidence type="ECO:0000313" key="2">
    <source>
        <dbReference type="EMBL" id="MBC8532506.1"/>
    </source>
</evidence>
<organism evidence="2 3">
    <name type="scientific">Yeguia hominis</name>
    <dbReference type="NCBI Taxonomy" id="2763662"/>
    <lineage>
        <taxon>Bacteria</taxon>
        <taxon>Bacillati</taxon>
        <taxon>Bacillota</taxon>
        <taxon>Clostridia</taxon>
        <taxon>Eubacteriales</taxon>
        <taxon>Yeguiaceae</taxon>
        <taxon>Yeguia</taxon>
    </lineage>
</organism>
<proteinExistence type="predicted"/>
<dbReference type="SMART" id="SM00060">
    <property type="entry name" value="FN3"/>
    <property type="match status" value="4"/>
</dbReference>
<dbReference type="Gene3D" id="2.60.40.10">
    <property type="entry name" value="Immunoglobulins"/>
    <property type="match status" value="4"/>
</dbReference>
<feature type="domain" description="Fibronectin type-III" evidence="1">
    <location>
        <begin position="227"/>
        <end position="322"/>
    </location>
</feature>
<accession>A0A926HRN1</accession>
<gene>
    <name evidence="2" type="ORF">IAG03_00525</name>
</gene>
<dbReference type="RefSeq" id="WP_249317707.1">
    <property type="nucleotide sequence ID" value="NZ_JACRSN010000001.1"/>
</dbReference>
<dbReference type="InterPro" id="IPR013783">
    <property type="entry name" value="Ig-like_fold"/>
</dbReference>
<feature type="domain" description="Fibronectin type-III" evidence="1">
    <location>
        <begin position="330"/>
        <end position="425"/>
    </location>
</feature>
<dbReference type="Proteomes" id="UP000651482">
    <property type="component" value="Unassembled WGS sequence"/>
</dbReference>
<dbReference type="InterPro" id="IPR003961">
    <property type="entry name" value="FN3_dom"/>
</dbReference>
<protein>
    <recommendedName>
        <fullName evidence="1">Fibronectin type-III domain-containing protein</fullName>
    </recommendedName>
</protein>
<sequence>MVPGSTYYYTVKAYRNTADNKEVYSPYNTAGVSVKPMLSTPKVKISPSYSKLTVSWAAVDGASGYYIYRHTGNGKWKKYASVNASTLRYVDTKVTYGSTYYYTVRAYRTVSKQNILSAYDKTGVKGRVYLSTPVLKSAKATAYNKIKITWSEVAGAKGYDIYRKLPGKSWAKYATVSGKSTVTYTDSKAPTGTACSYTVRAYGKVAGKTVTGGYDSKGKTATANLSTPSLKKVSSVDYNKLKVTWNPVAGAEGYLIYRKTEGGSWSKVKKVTGQSTASYTDTVPKTGTTYFYTVKAYRTVSKKAVYGPYDKTGISGKASLPKPKLKSATFSTAFTSEENINYSVIEVKWSKVSSAKGYDVYRRSSESNGKWQKIGVVRGVNNCVYNDFDLTENITYEYTVRAYRKVDGKYITSAHNSATVTCRRPYVPQGSHYLSSDTVSRATKVSVGFKNSSKRTMRVYSKGAALYDSETDEFDRSLKLSAGKSYVDIKPGQTVTLTFDIVGGATWYDAYTILGFYFRVDGVKYLMLMDSSEYVYVSV</sequence>
<dbReference type="EMBL" id="JACRSN010000001">
    <property type="protein sequence ID" value="MBC8532506.1"/>
    <property type="molecule type" value="Genomic_DNA"/>
</dbReference>
<dbReference type="InterPro" id="IPR036116">
    <property type="entry name" value="FN3_sf"/>
</dbReference>
<dbReference type="AlphaFoldDB" id="A0A926HRN1"/>
<reference evidence="2" key="1">
    <citation type="submission" date="2020-08" db="EMBL/GenBank/DDBJ databases">
        <title>Genome public.</title>
        <authorList>
            <person name="Liu C."/>
            <person name="Sun Q."/>
        </authorList>
    </citation>
    <scope>NUCLEOTIDE SEQUENCE</scope>
    <source>
        <strain evidence="2">NSJ-40</strain>
    </source>
</reference>